<dbReference type="GO" id="GO:0005774">
    <property type="term" value="C:vacuolar membrane"/>
    <property type="evidence" value="ECO:0007669"/>
    <property type="project" value="UniProtKB-SubCell"/>
</dbReference>
<feature type="transmembrane region" description="Helical" evidence="16">
    <location>
        <begin position="670"/>
        <end position="688"/>
    </location>
</feature>
<dbReference type="InterPro" id="IPR053975">
    <property type="entry name" value="PFF1_C"/>
</dbReference>
<dbReference type="Proteomes" id="UP000449547">
    <property type="component" value="Unassembled WGS sequence"/>
</dbReference>
<dbReference type="SUPFAM" id="SSF53187">
    <property type="entry name" value="Zn-dependent exopeptidases"/>
    <property type="match status" value="1"/>
</dbReference>
<feature type="transmembrane region" description="Helical" evidence="16">
    <location>
        <begin position="443"/>
        <end position="466"/>
    </location>
</feature>
<evidence type="ECO:0000256" key="6">
    <source>
        <dbReference type="ARBA" id="ARBA00022670"/>
    </source>
</evidence>
<dbReference type="GeneID" id="54780784"/>
<evidence type="ECO:0000256" key="3">
    <source>
        <dbReference type="ARBA" id="ARBA00004128"/>
    </source>
</evidence>
<dbReference type="PANTHER" id="PTHR12147:SF58">
    <property type="entry name" value="VACUOLAR MEMBRANE PROTEASE"/>
    <property type="match status" value="1"/>
</dbReference>
<evidence type="ECO:0000256" key="1">
    <source>
        <dbReference type="ARBA" id="ARBA00001947"/>
    </source>
</evidence>
<keyword evidence="13 16" id="KW-0472">Membrane</keyword>
<keyword evidence="8 15" id="KW-0479">Metal-binding</keyword>
<dbReference type="Pfam" id="PF22251">
    <property type="entry name" value="PFF1_TM"/>
    <property type="match status" value="2"/>
</dbReference>
<comment type="caution">
    <text evidence="20">The sequence shown here is derived from an EMBL/GenBank/DDBJ whole genome shotgun (WGS) entry which is preliminary data.</text>
</comment>
<evidence type="ECO:0000256" key="15">
    <source>
        <dbReference type="RuleBase" id="RU361240"/>
    </source>
</evidence>
<evidence type="ECO:0000256" key="10">
    <source>
        <dbReference type="ARBA" id="ARBA00022833"/>
    </source>
</evidence>
<dbReference type="EMBL" id="SWFT01000065">
    <property type="protein sequence ID" value="KAA8903911.1"/>
    <property type="molecule type" value="Genomic_DNA"/>
</dbReference>
<dbReference type="InterPro" id="IPR007484">
    <property type="entry name" value="Peptidase_M28"/>
</dbReference>
<comment type="subcellular location">
    <subcellularLocation>
        <location evidence="3">Vacuole membrane</location>
        <topology evidence="3">Multi-pass membrane protein</topology>
    </subcellularLocation>
</comment>
<keyword evidence="5" id="KW-0926">Vacuole</keyword>
<dbReference type="InterPro" id="IPR053976">
    <property type="entry name" value="PFF1_TM"/>
</dbReference>
<feature type="domain" description="Vacuolar membrane protease transmembrane" evidence="19">
    <location>
        <begin position="410"/>
        <end position="577"/>
    </location>
</feature>
<evidence type="ECO:0000259" key="17">
    <source>
        <dbReference type="Pfam" id="PF04389"/>
    </source>
</evidence>
<evidence type="ECO:0000256" key="8">
    <source>
        <dbReference type="ARBA" id="ARBA00022723"/>
    </source>
</evidence>
<feature type="transmembrane region" description="Helical" evidence="16">
    <location>
        <begin position="406"/>
        <end position="423"/>
    </location>
</feature>
<feature type="transmembrane region" description="Helical" evidence="16">
    <location>
        <begin position="512"/>
        <end position="535"/>
    </location>
</feature>
<keyword evidence="9 15" id="KW-0378">Hydrolase</keyword>
<evidence type="ECO:0000313" key="20">
    <source>
        <dbReference type="EMBL" id="KAA8903911.1"/>
    </source>
</evidence>
<dbReference type="InterPro" id="IPR048024">
    <property type="entry name" value="Fxna-like_M28_dom"/>
</dbReference>
<accession>A0A642URN1</accession>
<comment type="function">
    <text evidence="2">May be involved in vacuolar sorting and osmoregulation.</text>
</comment>
<keyword evidence="7 16" id="KW-0812">Transmembrane</keyword>
<keyword evidence="14" id="KW-0325">Glycoprotein</keyword>
<dbReference type="OMA" id="TPWPVTI"/>
<dbReference type="RefSeq" id="XP_034013056.1">
    <property type="nucleotide sequence ID" value="XM_034154752.1"/>
</dbReference>
<dbReference type="InterPro" id="IPR045175">
    <property type="entry name" value="M28_fam"/>
</dbReference>
<keyword evidence="6 15" id="KW-0645">Protease</keyword>
<keyword evidence="11 16" id="KW-1133">Transmembrane helix</keyword>
<dbReference type="Pfam" id="PF04389">
    <property type="entry name" value="Peptidase_M28"/>
    <property type="match status" value="1"/>
</dbReference>
<dbReference type="Pfam" id="PF22250">
    <property type="entry name" value="PFF1_C"/>
    <property type="match status" value="1"/>
</dbReference>
<evidence type="ECO:0000256" key="5">
    <source>
        <dbReference type="ARBA" id="ARBA00022554"/>
    </source>
</evidence>
<gene>
    <name evidence="20" type="ORF">DIURU_002133</name>
</gene>
<evidence type="ECO:0000256" key="13">
    <source>
        <dbReference type="ARBA" id="ARBA00023136"/>
    </source>
</evidence>
<keyword evidence="12" id="KW-0482">Metalloprotease</keyword>
<dbReference type="VEuPathDB" id="FungiDB:DIURU_002133"/>
<evidence type="ECO:0000256" key="11">
    <source>
        <dbReference type="ARBA" id="ARBA00022989"/>
    </source>
</evidence>
<dbReference type="Gene3D" id="3.40.630.10">
    <property type="entry name" value="Zn peptidases"/>
    <property type="match status" value="1"/>
</dbReference>
<comment type="cofactor">
    <cofactor evidence="1">
        <name>Zn(2+)</name>
        <dbReference type="ChEBI" id="CHEBI:29105"/>
    </cofactor>
</comment>
<evidence type="ECO:0000256" key="4">
    <source>
        <dbReference type="ARBA" id="ARBA00010918"/>
    </source>
</evidence>
<evidence type="ECO:0000256" key="9">
    <source>
        <dbReference type="ARBA" id="ARBA00022801"/>
    </source>
</evidence>
<feature type="transmembrane region" description="Helical" evidence="16">
    <location>
        <begin position="644"/>
        <end position="663"/>
    </location>
</feature>
<feature type="transmembrane region" description="Helical" evidence="16">
    <location>
        <begin position="478"/>
        <end position="497"/>
    </location>
</feature>
<evidence type="ECO:0000256" key="12">
    <source>
        <dbReference type="ARBA" id="ARBA00023049"/>
    </source>
</evidence>
<organism evidence="20 21">
    <name type="scientific">Diutina rugosa</name>
    <name type="common">Yeast</name>
    <name type="synonym">Candida rugosa</name>
    <dbReference type="NCBI Taxonomy" id="5481"/>
    <lineage>
        <taxon>Eukaryota</taxon>
        <taxon>Fungi</taxon>
        <taxon>Dikarya</taxon>
        <taxon>Ascomycota</taxon>
        <taxon>Saccharomycotina</taxon>
        <taxon>Pichiomycetes</taxon>
        <taxon>Debaryomycetaceae</taxon>
        <taxon>Diutina</taxon>
    </lineage>
</organism>
<feature type="domain" description="Vacuolar membrane protease transmembrane" evidence="19">
    <location>
        <begin position="581"/>
        <end position="668"/>
    </location>
</feature>
<keyword evidence="10 15" id="KW-0862">Zinc</keyword>
<keyword evidence="21" id="KW-1185">Reference proteome</keyword>
<dbReference type="OrthoDB" id="76293at2759"/>
<dbReference type="GO" id="GO:0046872">
    <property type="term" value="F:metal ion binding"/>
    <property type="evidence" value="ECO:0007669"/>
    <property type="project" value="UniProtKB-KW"/>
</dbReference>
<dbReference type="EC" id="3.4.-.-" evidence="15"/>
<evidence type="ECO:0000256" key="7">
    <source>
        <dbReference type="ARBA" id="ARBA00022692"/>
    </source>
</evidence>
<reference evidence="20 21" key="1">
    <citation type="submission" date="2019-07" db="EMBL/GenBank/DDBJ databases">
        <title>Genome assembly of two rare yeast pathogens: Diutina rugosa and Trichomonascus ciferrii.</title>
        <authorList>
            <person name="Mixao V."/>
            <person name="Saus E."/>
            <person name="Hansen A."/>
            <person name="Lass-Flor C."/>
            <person name="Gabaldon T."/>
        </authorList>
    </citation>
    <scope>NUCLEOTIDE SEQUENCE [LARGE SCALE GENOMIC DNA]</scope>
    <source>
        <strain evidence="20 21">CBS 613</strain>
    </source>
</reference>
<feature type="domain" description="Vacuolar membrane protease C-terminal" evidence="18">
    <location>
        <begin position="698"/>
        <end position="955"/>
    </location>
</feature>
<dbReference type="PANTHER" id="PTHR12147">
    <property type="entry name" value="METALLOPEPTIDASE M28 FAMILY MEMBER"/>
    <property type="match status" value="1"/>
</dbReference>
<evidence type="ECO:0000256" key="16">
    <source>
        <dbReference type="SAM" id="Phobius"/>
    </source>
</evidence>
<evidence type="ECO:0000313" key="21">
    <source>
        <dbReference type="Proteomes" id="UP000449547"/>
    </source>
</evidence>
<feature type="transmembrane region" description="Helical" evidence="16">
    <location>
        <begin position="374"/>
        <end position="394"/>
    </location>
</feature>
<feature type="transmembrane region" description="Helical" evidence="16">
    <location>
        <begin position="36"/>
        <end position="53"/>
    </location>
</feature>
<sequence>MASSTNSGNEDDANADSCNFIVSTFRALFGYRKTSLTLLVSMVWIATIVLSAIDNSLMMVPLPNDTIEKNVLERAWLDIQIIGSRHHSYAQSGNDATHKYIESVIHKALKRSPQNFVDVDNDSNATSVEMWAEGSTVNYYESNNVVVRVNGTNSKLKALLLSAHFDSVPSSYGVTDDGMGIASMLGVLYYLLQNGVQPKRTVIFNFNNHEEFGLSGARTFISHPWFKEVGYFLNLEGTGAGGKAILFRGTDYEMVNSFRVRYPYANSLFQQGFANRLIRSETDYKVYKEIGGLRGLDLAFYKPRDIYHTTEDNIRHANKRSLWHMLSNALDFTLEFSSRTGELGDENAESTDPALYTSFLRFFFVLSARKSIQMGLLIAVVFPFVSGLLFFVVLHKQSWSFSMIDVIKVPCSLVISALGTKFVEDIFIENTNPLVPNVAKTEVLLTLFAVFIILNYILLNSINWITRSRRSTNHDEKLVVILELAVVWWVLMMYSIVKLNQNKPLDDHTGEFFITIVYVLQSAAGIVGLLGWSFCKRRQVNEVPKVTQENRLADSESDHLLASNDAEYGATEDVHQSSGQSSLLTNVKADSDSFSYERKSHSYDWWAQFLLTVAVPSYLIYNSGWLVLDGLAKSVQESLESQELVFRLCRWAAIAWALPFLPFVFKLNRFVVYLLLAQIGTGLLYLSLVNPFTTENPLKLYFLQTLDLADSVSNHVNVIGPQQSHLKSVLQDLPSVKVQGDKVNCESRNDGLYDCRIRSELWPVFDQNVKSYKDYIKVEVLKNSTDATGAPFGLLVGEIKIHTPKNRYCTLEFNETATGRYYRDHPVKTVIVYRSTANHTSTIDHTAAGIPEGFSIDKNGNYQFKRLIGINKLVLNKLDWDIEWHLGFHWVPSIYDDSEMLDGREFENLHFNVVCHWAELESVGGKEPIPAWKEVLKFSPVNVAWANQQKGLVAMRKSVRV</sequence>
<evidence type="ECO:0000256" key="2">
    <source>
        <dbReference type="ARBA" id="ARBA00003273"/>
    </source>
</evidence>
<evidence type="ECO:0000256" key="14">
    <source>
        <dbReference type="ARBA" id="ARBA00023180"/>
    </source>
</evidence>
<feature type="domain" description="Peptidase M28" evidence="17">
    <location>
        <begin position="144"/>
        <end position="332"/>
    </location>
</feature>
<proteinExistence type="inferred from homology"/>
<protein>
    <recommendedName>
        <fullName evidence="15">Peptide hydrolase</fullName>
        <ecNumber evidence="15">3.4.-.-</ecNumber>
    </recommendedName>
</protein>
<dbReference type="AlphaFoldDB" id="A0A642URN1"/>
<dbReference type="GO" id="GO:0008235">
    <property type="term" value="F:metalloexopeptidase activity"/>
    <property type="evidence" value="ECO:0007669"/>
    <property type="project" value="InterPro"/>
</dbReference>
<comment type="similarity">
    <text evidence="4 15">Belongs to the peptidase M28 family.</text>
</comment>
<evidence type="ECO:0000259" key="19">
    <source>
        <dbReference type="Pfam" id="PF22251"/>
    </source>
</evidence>
<evidence type="ECO:0000259" key="18">
    <source>
        <dbReference type="Pfam" id="PF22250"/>
    </source>
</evidence>
<dbReference type="CDD" id="cd03875">
    <property type="entry name" value="M28_Fxna_like"/>
    <property type="match status" value="1"/>
</dbReference>
<feature type="transmembrane region" description="Helical" evidence="16">
    <location>
        <begin position="605"/>
        <end position="624"/>
    </location>
</feature>
<dbReference type="GO" id="GO:0006508">
    <property type="term" value="P:proteolysis"/>
    <property type="evidence" value="ECO:0007669"/>
    <property type="project" value="UniProtKB-KW"/>
</dbReference>
<name>A0A642URN1_DIURU</name>